<gene>
    <name evidence="6" type="ORF">BA890_16785</name>
</gene>
<evidence type="ECO:0000256" key="2">
    <source>
        <dbReference type="ARBA" id="ARBA00023015"/>
    </source>
</evidence>
<dbReference type="FunFam" id="1.10.10.10:FF:000001">
    <property type="entry name" value="LysR family transcriptional regulator"/>
    <property type="match status" value="1"/>
</dbReference>
<keyword evidence="2" id="KW-0805">Transcription regulation</keyword>
<evidence type="ECO:0000313" key="7">
    <source>
        <dbReference type="Proteomes" id="UP000092741"/>
    </source>
</evidence>
<evidence type="ECO:0000259" key="5">
    <source>
        <dbReference type="PROSITE" id="PS50931"/>
    </source>
</evidence>
<keyword evidence="4" id="KW-0804">Transcription</keyword>
<evidence type="ECO:0000256" key="4">
    <source>
        <dbReference type="ARBA" id="ARBA00023163"/>
    </source>
</evidence>
<dbReference type="GO" id="GO:0003677">
    <property type="term" value="F:DNA binding"/>
    <property type="evidence" value="ECO:0007669"/>
    <property type="project" value="UniProtKB-KW"/>
</dbReference>
<dbReference type="KEGG" id="vna:PN96_21290"/>
<name>A0AAN0Y605_VIBNA</name>
<dbReference type="PANTHER" id="PTHR30419:SF8">
    <property type="entry name" value="NITROGEN ASSIMILATION TRANSCRIPTIONAL ACTIVATOR-RELATED"/>
    <property type="match status" value="1"/>
</dbReference>
<evidence type="ECO:0000313" key="6">
    <source>
        <dbReference type="EMBL" id="ANQ14409.1"/>
    </source>
</evidence>
<dbReference type="InterPro" id="IPR005119">
    <property type="entry name" value="LysR_subst-bd"/>
</dbReference>
<evidence type="ECO:0000256" key="1">
    <source>
        <dbReference type="ARBA" id="ARBA00009437"/>
    </source>
</evidence>
<dbReference type="GO" id="GO:0005829">
    <property type="term" value="C:cytosol"/>
    <property type="evidence" value="ECO:0007669"/>
    <property type="project" value="TreeGrafter"/>
</dbReference>
<dbReference type="SUPFAM" id="SSF46785">
    <property type="entry name" value="Winged helix' DNA-binding domain"/>
    <property type="match status" value="1"/>
</dbReference>
<dbReference type="InterPro" id="IPR036390">
    <property type="entry name" value="WH_DNA-bd_sf"/>
</dbReference>
<dbReference type="PROSITE" id="PS50931">
    <property type="entry name" value="HTH_LYSR"/>
    <property type="match status" value="1"/>
</dbReference>
<evidence type="ECO:0000256" key="3">
    <source>
        <dbReference type="ARBA" id="ARBA00023125"/>
    </source>
</evidence>
<organism evidence="6 7">
    <name type="scientific">Vibrio natriegens NBRC 15636 = ATCC 14048 = DSM 759</name>
    <dbReference type="NCBI Taxonomy" id="1219067"/>
    <lineage>
        <taxon>Bacteria</taxon>
        <taxon>Pseudomonadati</taxon>
        <taxon>Pseudomonadota</taxon>
        <taxon>Gammaproteobacteria</taxon>
        <taxon>Vibrionales</taxon>
        <taxon>Vibrionaceae</taxon>
        <taxon>Vibrio</taxon>
    </lineage>
</organism>
<dbReference type="Pfam" id="PF03466">
    <property type="entry name" value="LysR_substrate"/>
    <property type="match status" value="1"/>
</dbReference>
<proteinExistence type="inferred from homology"/>
<dbReference type="AlphaFoldDB" id="A0AAN0Y605"/>
<keyword evidence="3" id="KW-0238">DNA-binding</keyword>
<feature type="domain" description="HTH lysR-type" evidence="5">
    <location>
        <begin position="1"/>
        <end position="60"/>
    </location>
</feature>
<dbReference type="SUPFAM" id="SSF53850">
    <property type="entry name" value="Periplasmic binding protein-like II"/>
    <property type="match status" value="1"/>
</dbReference>
<dbReference type="InterPro" id="IPR000847">
    <property type="entry name" value="LysR_HTH_N"/>
</dbReference>
<dbReference type="PANTHER" id="PTHR30419">
    <property type="entry name" value="HTH-TYPE TRANSCRIPTIONAL REGULATOR YBHD"/>
    <property type="match status" value="1"/>
</dbReference>
<dbReference type="RefSeq" id="WP_020335981.1">
    <property type="nucleotide sequence ID" value="NZ_ATFJ01000039.1"/>
</dbReference>
<comment type="similarity">
    <text evidence="1">Belongs to the LysR transcriptional regulatory family.</text>
</comment>
<dbReference type="InterPro" id="IPR050950">
    <property type="entry name" value="HTH-type_LysR_regulators"/>
</dbReference>
<accession>A0AAN0Y605</accession>
<dbReference type="InterPro" id="IPR036388">
    <property type="entry name" value="WH-like_DNA-bd_sf"/>
</dbReference>
<sequence length="296" mass="33920">MSALTKEIRSFVVIAHEKSVRKAAEKLHIAASALSRQMNILEEDFGTQLLVRLPKGIELTEQGQALYKQAQQWITEENRFRRSLKEEAQQNLIQLRIGAVDCLSHSVLPKLYNLLSSQFDNLRVHFTTGDTQTLTNLLLDNQLDFIIAFNVARHEKIQFAARHRTKIGLVHLPKLFDEKTKSIELYECLKWPLCFPDKNLSVHTRLYSEILRQNSSFDISATSNSFNLLASLVREGAGVSFMTWYDIEKQVMNGELAFTPLKDKRLEEELCVCLPSTVKMNEQTQSIINSILKVIQ</sequence>
<reference evidence="6 7" key="1">
    <citation type="submission" date="2016-07" db="EMBL/GenBank/DDBJ databases">
        <title>Developing Vibrio natriegens as a novel, fast-growing host for biotechnology.</title>
        <authorList>
            <person name="Weinstock M.T."/>
            <person name="Hesek E.D."/>
            <person name="Wilson C.M."/>
            <person name="Gibson D.G."/>
        </authorList>
    </citation>
    <scope>NUCLEOTIDE SEQUENCE [LARGE SCALE GENOMIC DNA]</scope>
    <source>
        <strain evidence="6 7">ATCC 14048</strain>
    </source>
</reference>
<dbReference type="Gene3D" id="1.10.10.10">
    <property type="entry name" value="Winged helix-like DNA-binding domain superfamily/Winged helix DNA-binding domain"/>
    <property type="match status" value="1"/>
</dbReference>
<dbReference type="EMBL" id="CP016346">
    <property type="protein sequence ID" value="ANQ14409.1"/>
    <property type="molecule type" value="Genomic_DNA"/>
</dbReference>
<dbReference type="GeneID" id="70915379"/>
<dbReference type="Gene3D" id="3.40.190.10">
    <property type="entry name" value="Periplasmic binding protein-like II"/>
    <property type="match status" value="2"/>
</dbReference>
<dbReference type="Pfam" id="PF00126">
    <property type="entry name" value="HTH_1"/>
    <property type="match status" value="1"/>
</dbReference>
<dbReference type="Proteomes" id="UP000092741">
    <property type="component" value="Chromosome 2"/>
</dbReference>
<protein>
    <submittedName>
        <fullName evidence="6">LysR family transcriptional regulator</fullName>
    </submittedName>
</protein>
<dbReference type="GO" id="GO:0003700">
    <property type="term" value="F:DNA-binding transcription factor activity"/>
    <property type="evidence" value="ECO:0007669"/>
    <property type="project" value="InterPro"/>
</dbReference>
<keyword evidence="7" id="KW-1185">Reference proteome</keyword>